<organism evidence="1 2">
    <name type="scientific">Streptomyces inusitatus</name>
    <dbReference type="NCBI Taxonomy" id="68221"/>
    <lineage>
        <taxon>Bacteria</taxon>
        <taxon>Bacillati</taxon>
        <taxon>Actinomycetota</taxon>
        <taxon>Actinomycetes</taxon>
        <taxon>Kitasatosporales</taxon>
        <taxon>Streptomycetaceae</taxon>
        <taxon>Streptomyces</taxon>
    </lineage>
</organism>
<protein>
    <submittedName>
        <fullName evidence="1">Uncharacterized protein</fullName>
    </submittedName>
</protein>
<proteinExistence type="predicted"/>
<reference evidence="1" key="1">
    <citation type="journal article" date="2014" name="Int. J. Syst. Evol. Microbiol.">
        <title>Complete genome sequence of Corynebacterium casei LMG S-19264T (=DSM 44701T), isolated from a smear-ripened cheese.</title>
        <authorList>
            <consortium name="US DOE Joint Genome Institute (JGI-PGF)"/>
            <person name="Walter F."/>
            <person name="Albersmeier A."/>
            <person name="Kalinowski J."/>
            <person name="Ruckert C."/>
        </authorList>
    </citation>
    <scope>NUCLEOTIDE SEQUENCE</scope>
    <source>
        <strain evidence="1">JCM 4988</strain>
    </source>
</reference>
<name>A0A918UZ15_9ACTN</name>
<accession>A0A918UZ15</accession>
<gene>
    <name evidence="1" type="ORF">GCM10010387_44460</name>
</gene>
<dbReference type="EMBL" id="BMWG01000015">
    <property type="protein sequence ID" value="GGZ45093.1"/>
    <property type="molecule type" value="Genomic_DNA"/>
</dbReference>
<keyword evidence="2" id="KW-1185">Reference proteome</keyword>
<dbReference type="AlphaFoldDB" id="A0A918UZ15"/>
<evidence type="ECO:0000313" key="2">
    <source>
        <dbReference type="Proteomes" id="UP000630936"/>
    </source>
</evidence>
<sequence>MDHLDSFADGFISREERPGVFTKFVCFFEADDLMDAMKQALLRIEDIPGVLISSIELDPCSFEHNGMLTKSVVQLPD</sequence>
<dbReference type="Proteomes" id="UP000630936">
    <property type="component" value="Unassembled WGS sequence"/>
</dbReference>
<evidence type="ECO:0000313" key="1">
    <source>
        <dbReference type="EMBL" id="GGZ45093.1"/>
    </source>
</evidence>
<reference evidence="1" key="2">
    <citation type="submission" date="2020-09" db="EMBL/GenBank/DDBJ databases">
        <authorList>
            <person name="Sun Q."/>
            <person name="Ohkuma M."/>
        </authorList>
    </citation>
    <scope>NUCLEOTIDE SEQUENCE</scope>
    <source>
        <strain evidence="1">JCM 4988</strain>
    </source>
</reference>
<comment type="caution">
    <text evidence="1">The sequence shown here is derived from an EMBL/GenBank/DDBJ whole genome shotgun (WGS) entry which is preliminary data.</text>
</comment>